<evidence type="ECO:0000313" key="2">
    <source>
        <dbReference type="EMBL" id="ADB32054.1"/>
    </source>
</evidence>
<dbReference type="AlphaFoldDB" id="D2Q1R5"/>
<organism evidence="2 3">
    <name type="scientific">Kribbella flavida (strain DSM 17836 / JCM 10339 / NBRC 14399)</name>
    <dbReference type="NCBI Taxonomy" id="479435"/>
    <lineage>
        <taxon>Bacteria</taxon>
        <taxon>Bacillati</taxon>
        <taxon>Actinomycetota</taxon>
        <taxon>Actinomycetes</taxon>
        <taxon>Propionibacteriales</taxon>
        <taxon>Kribbellaceae</taxon>
        <taxon>Kribbella</taxon>
    </lineage>
</organism>
<proteinExistence type="predicted"/>
<feature type="region of interest" description="Disordered" evidence="1">
    <location>
        <begin position="205"/>
        <end position="244"/>
    </location>
</feature>
<reference evidence="3" key="1">
    <citation type="submission" date="2009-09" db="EMBL/GenBank/DDBJ databases">
        <title>The complete genome of Kribbella flavida DSM 17836.</title>
        <authorList>
            <consortium name="US DOE Joint Genome Institute (JGI-PGF)"/>
            <person name="Lucas S."/>
            <person name="Copeland A."/>
            <person name="Lapidus A."/>
            <person name="Glavina del Rio T."/>
            <person name="Dalin E."/>
            <person name="Tice H."/>
            <person name="Bruce D."/>
            <person name="Goodwin L."/>
            <person name="Pitluck S."/>
            <person name="Kyrpides N."/>
            <person name="Mavromatis K."/>
            <person name="Ivanova N."/>
            <person name="Saunders E."/>
            <person name="Brettin T."/>
            <person name="Detter J.C."/>
            <person name="Han C."/>
            <person name="Larimer F."/>
            <person name="Land M."/>
            <person name="Hauser L."/>
            <person name="Markowitz V."/>
            <person name="Cheng J.-F."/>
            <person name="Hugenholtz P."/>
            <person name="Woyke T."/>
            <person name="Wu D."/>
            <person name="Pukall R."/>
            <person name="Klenk H.-P."/>
            <person name="Eisen J.A."/>
        </authorList>
    </citation>
    <scope>NUCLEOTIDE SEQUENCE [LARGE SCALE GENOMIC DNA]</scope>
    <source>
        <strain evidence="3">DSM 17836 / JCM 10339 / NBRC 14399</strain>
    </source>
</reference>
<dbReference type="HOGENOM" id="CLU_1136880_0_0_11"/>
<dbReference type="KEGG" id="kfl:Kfla_2989"/>
<evidence type="ECO:0000313" key="3">
    <source>
        <dbReference type="Proteomes" id="UP000007967"/>
    </source>
</evidence>
<reference evidence="2 3" key="2">
    <citation type="journal article" date="2010" name="Stand. Genomic Sci.">
        <title>Complete genome sequence of Kribbella flavida type strain (IFO 14399).</title>
        <authorList>
            <person name="Pukall R."/>
            <person name="Lapidus A."/>
            <person name="Glavina Del Rio T."/>
            <person name="Copeland A."/>
            <person name="Tice H."/>
            <person name="Cheng J.-F."/>
            <person name="Lucas S."/>
            <person name="Chen F."/>
            <person name="Nolan M."/>
            <person name="LaButti K."/>
            <person name="Pati A."/>
            <person name="Ivanova N."/>
            <person name="Mavrommatis K."/>
            <person name="Mikhailova N."/>
            <person name="Pitluck S."/>
            <person name="Bruce D."/>
            <person name="Goodwin L."/>
            <person name="Land M."/>
            <person name="Hauser L."/>
            <person name="Chang Y.-J."/>
            <person name="Jeffries C.D."/>
            <person name="Chen A."/>
            <person name="Palaniappan K."/>
            <person name="Chain P."/>
            <person name="Rohde M."/>
            <person name="Goeker M."/>
            <person name="Bristow J."/>
            <person name="Eisen J.A."/>
            <person name="Markowitz V."/>
            <person name="Hugenholtz P."/>
            <person name="Kyrpides N.C."/>
            <person name="Klenk H.-P."/>
            <person name="Brettin T."/>
        </authorList>
    </citation>
    <scope>NUCLEOTIDE SEQUENCE [LARGE SCALE GENOMIC DNA]</scope>
    <source>
        <strain evidence="3">DSM 17836 / JCM 10339 / NBRC 14399</strain>
    </source>
</reference>
<dbReference type="Proteomes" id="UP000007967">
    <property type="component" value="Chromosome"/>
</dbReference>
<gene>
    <name evidence="2" type="ordered locus">Kfla_2989</name>
</gene>
<accession>D2Q1R5</accession>
<dbReference type="EMBL" id="CP001736">
    <property type="protein sequence ID" value="ADB32054.1"/>
    <property type="molecule type" value="Genomic_DNA"/>
</dbReference>
<dbReference type="RefSeq" id="WP_012920610.1">
    <property type="nucleotide sequence ID" value="NC_013729.1"/>
</dbReference>
<name>D2Q1R5_KRIFD</name>
<evidence type="ECO:0000256" key="1">
    <source>
        <dbReference type="SAM" id="MobiDB-lite"/>
    </source>
</evidence>
<keyword evidence="3" id="KW-1185">Reference proteome</keyword>
<sequence length="244" mass="26081">MGRAPQLAYLAGRTVRGGTGPDVTIPGRQRIENAVRFGGGLLVVLSKGETATELAQLDPHSAAFRPERVAGVTSLVTSPEDDLAAYAVAADSAISWIESTGTEPRRTLRRAEYGHTTVLGVRGDRVHFRAEGNDYPASQTAYVWNSKTGEVTALKTVRSLQAEHGRDRGRRQHQRCGADLLQCADGPCHRQASLPHLRVLARRLHPTGPSSRARTSAPVEPSRAPPPSTRPAEPYAVSGSGPSS</sequence>
<protein>
    <submittedName>
        <fullName evidence="2">Uncharacterized protein</fullName>
    </submittedName>
</protein>